<dbReference type="EMBL" id="JBJKFK010000102">
    <property type="protein sequence ID" value="KAL3319780.1"/>
    <property type="molecule type" value="Genomic_DNA"/>
</dbReference>
<name>A0ABD2QJQ9_9PLAT</name>
<dbReference type="AlphaFoldDB" id="A0ABD2QJQ9"/>
<comment type="caution">
    <text evidence="1">The sequence shown here is derived from an EMBL/GenBank/DDBJ whole genome shotgun (WGS) entry which is preliminary data.</text>
</comment>
<dbReference type="Proteomes" id="UP001626550">
    <property type="component" value="Unassembled WGS sequence"/>
</dbReference>
<evidence type="ECO:0000313" key="2">
    <source>
        <dbReference type="Proteomes" id="UP001626550"/>
    </source>
</evidence>
<keyword evidence="2" id="KW-1185">Reference proteome</keyword>
<proteinExistence type="predicted"/>
<protein>
    <submittedName>
        <fullName evidence="1">Uncharacterized protein</fullName>
    </submittedName>
</protein>
<reference evidence="1 2" key="1">
    <citation type="submission" date="2024-11" db="EMBL/GenBank/DDBJ databases">
        <title>Adaptive evolution of stress response genes in parasites aligns with host niche diversity.</title>
        <authorList>
            <person name="Hahn C."/>
            <person name="Resl P."/>
        </authorList>
    </citation>
    <scope>NUCLEOTIDE SEQUENCE [LARGE SCALE GENOMIC DNA]</scope>
    <source>
        <strain evidence="1">EGGRZ-B1_66</strain>
        <tissue evidence="1">Body</tissue>
    </source>
</reference>
<organism evidence="1 2">
    <name type="scientific">Cichlidogyrus casuarinus</name>
    <dbReference type="NCBI Taxonomy" id="1844966"/>
    <lineage>
        <taxon>Eukaryota</taxon>
        <taxon>Metazoa</taxon>
        <taxon>Spiralia</taxon>
        <taxon>Lophotrochozoa</taxon>
        <taxon>Platyhelminthes</taxon>
        <taxon>Monogenea</taxon>
        <taxon>Monopisthocotylea</taxon>
        <taxon>Dactylogyridea</taxon>
        <taxon>Ancyrocephalidae</taxon>
        <taxon>Cichlidogyrus</taxon>
    </lineage>
</organism>
<sequence>MEVEEECPGAKQIPIGPQAGKVYLNQLRTTTTEKRATIPEPTVIKSVPVGQYQQAGSTLKSNTGVNANANCALM</sequence>
<accession>A0ABD2QJQ9</accession>
<evidence type="ECO:0000313" key="1">
    <source>
        <dbReference type="EMBL" id="KAL3319780.1"/>
    </source>
</evidence>
<gene>
    <name evidence="1" type="ORF">Ciccas_001532</name>
</gene>